<dbReference type="EMBL" id="FOFT01000029">
    <property type="protein sequence ID" value="SES51235.1"/>
    <property type="molecule type" value="Genomic_DNA"/>
</dbReference>
<keyword evidence="2" id="KW-1185">Reference proteome</keyword>
<gene>
    <name evidence="1" type="ORF">SAMN05216195_1295</name>
</gene>
<evidence type="ECO:0000313" key="1">
    <source>
        <dbReference type="EMBL" id="SES51235.1"/>
    </source>
</evidence>
<accession>A0A1H9XYJ9</accession>
<reference evidence="2" key="1">
    <citation type="submission" date="2016-10" db="EMBL/GenBank/DDBJ databases">
        <authorList>
            <person name="Varghese N."/>
            <person name="Submissions S."/>
        </authorList>
    </citation>
    <scope>NUCLEOTIDE SEQUENCE [LARGE SCALE GENOMIC DNA]</scope>
    <source>
        <strain evidence="2">CGMCC 4.578</strain>
    </source>
</reference>
<organism evidence="1 2">
    <name type="scientific">Lentzea flaviverrucosa</name>
    <dbReference type="NCBI Taxonomy" id="200379"/>
    <lineage>
        <taxon>Bacteria</taxon>
        <taxon>Bacillati</taxon>
        <taxon>Actinomycetota</taxon>
        <taxon>Actinomycetes</taxon>
        <taxon>Pseudonocardiales</taxon>
        <taxon>Pseudonocardiaceae</taxon>
        <taxon>Lentzea</taxon>
    </lineage>
</organism>
<dbReference type="Proteomes" id="UP000199028">
    <property type="component" value="Unassembled WGS sequence"/>
</dbReference>
<dbReference type="AlphaFoldDB" id="A0A1H9XYJ9"/>
<sequence length="63" mass="7455">MRPRLLARLMYRMNLTAKHPVTGRIRMEYRNCSRCLGGGWFRKTEKRPLCSWCRALAKKLGQS</sequence>
<protein>
    <submittedName>
        <fullName evidence="1">Uncharacterized protein</fullName>
    </submittedName>
</protein>
<proteinExistence type="predicted"/>
<evidence type="ECO:0000313" key="2">
    <source>
        <dbReference type="Proteomes" id="UP000199028"/>
    </source>
</evidence>
<name>A0A1H9XYJ9_9PSEU</name>